<dbReference type="OrthoDB" id="6897292at2"/>
<dbReference type="KEGG" id="skr:BRX40_12740"/>
<proteinExistence type="predicted"/>
<dbReference type="Proteomes" id="UP000286681">
    <property type="component" value="Unassembled WGS sequence"/>
</dbReference>
<evidence type="ECO:0000313" key="2">
    <source>
        <dbReference type="EMBL" id="RSV04752.1"/>
    </source>
</evidence>
<evidence type="ECO:0000313" key="4">
    <source>
        <dbReference type="Proteomes" id="UP000286681"/>
    </source>
</evidence>
<dbReference type="AlphaFoldDB" id="A0A1L6JB72"/>
<evidence type="ECO:0000313" key="3">
    <source>
        <dbReference type="Proteomes" id="UP000185161"/>
    </source>
</evidence>
<reference evidence="1" key="1">
    <citation type="submission" date="2016-12" db="EMBL/GenBank/DDBJ databases">
        <title>Whole genome sequencing of Sphingomonas koreensis.</title>
        <authorList>
            <person name="Conlan S."/>
            <person name="Thomas P.J."/>
            <person name="Mullikin J."/>
            <person name="Palmore T.N."/>
            <person name="Frank K.M."/>
            <person name="Segre J.A."/>
        </authorList>
    </citation>
    <scope>NUCLEOTIDE SEQUENCE</scope>
    <source>
        <strain evidence="1">ABOJV</strain>
    </source>
</reference>
<dbReference type="STRING" id="93064.BRX40_12740"/>
<sequence length="140" mass="16341">MRSSPLKPGIDASALLLLDFLERNRAEEHFEFPFSFSFPRNACESVSLILTYLIEEKYGLDTVEIIKGTKPKKHEHHFWVKVGDWQYDLTAHQFGQRKPIIGVFAHQLFLSYPEWGIERGRDFVERDAVLELYRAGVIPF</sequence>
<name>A0A1L6JB72_9SPHN</name>
<reference evidence="2 4" key="3">
    <citation type="submission" date="2018-07" db="EMBL/GenBank/DDBJ databases">
        <title>Genomic and Epidemiologic Investigation of an Indolent Hospital Outbreak.</title>
        <authorList>
            <person name="Johnson R.C."/>
            <person name="Deming C."/>
            <person name="Conlan S."/>
            <person name="Zellmer C.J."/>
            <person name="Michelin A.V."/>
            <person name="Lee-Lin S."/>
            <person name="Thomas P.J."/>
            <person name="Park M."/>
            <person name="Weingarten R.A."/>
            <person name="Less J."/>
            <person name="Dekker J.P."/>
            <person name="Frank K.M."/>
            <person name="Musser K.A."/>
            <person name="Mcquiston J.R."/>
            <person name="Henderson D.K."/>
            <person name="Lau A.F."/>
            <person name="Palmore T.N."/>
            <person name="Segre J.A."/>
        </authorList>
    </citation>
    <scope>NUCLEOTIDE SEQUENCE [LARGE SCALE GENOMIC DNA]</scope>
    <source>
        <strain evidence="2 4">SK-NIH.Env10_0317</strain>
    </source>
</reference>
<protein>
    <recommendedName>
        <fullName evidence="5">Microcin J25-processing protein McjB C-terminal domain-containing protein</fullName>
    </recommendedName>
</protein>
<dbReference type="Proteomes" id="UP000185161">
    <property type="component" value="Chromosome"/>
</dbReference>
<dbReference type="RefSeq" id="WP_075151846.1">
    <property type="nucleotide sequence ID" value="NZ_QLJD01000001.1"/>
</dbReference>
<dbReference type="EMBL" id="QQWO01000005">
    <property type="protein sequence ID" value="RSV04752.1"/>
    <property type="molecule type" value="Genomic_DNA"/>
</dbReference>
<keyword evidence="3" id="KW-1185">Reference proteome</keyword>
<dbReference type="EMBL" id="CP018820">
    <property type="protein sequence ID" value="APR53174.1"/>
    <property type="molecule type" value="Genomic_DNA"/>
</dbReference>
<organism evidence="1 3">
    <name type="scientific">Sphingomonas koreensis</name>
    <dbReference type="NCBI Taxonomy" id="93064"/>
    <lineage>
        <taxon>Bacteria</taxon>
        <taxon>Pseudomonadati</taxon>
        <taxon>Pseudomonadota</taxon>
        <taxon>Alphaproteobacteria</taxon>
        <taxon>Sphingomonadales</taxon>
        <taxon>Sphingomonadaceae</taxon>
        <taxon>Sphingomonas</taxon>
    </lineage>
</organism>
<evidence type="ECO:0008006" key="5">
    <source>
        <dbReference type="Google" id="ProtNLM"/>
    </source>
</evidence>
<accession>A0A1L6JB72</accession>
<reference evidence="3" key="2">
    <citation type="submission" date="2016-12" db="EMBL/GenBank/DDBJ databases">
        <title>Whole genome sequencing of Sphingomonas sp. ABOJV.</title>
        <authorList>
            <person name="Conlan S."/>
            <person name="Thomas P.J."/>
            <person name="Mullikin J."/>
            <person name="Palmore T.N."/>
            <person name="Frank K.M."/>
            <person name="Segre J.A."/>
        </authorList>
    </citation>
    <scope>NUCLEOTIDE SEQUENCE [LARGE SCALE GENOMIC DNA]</scope>
    <source>
        <strain evidence="3">ABOJV</strain>
    </source>
</reference>
<gene>
    <name evidence="1" type="ORF">BRX40_12740</name>
    <name evidence="2" type="ORF">CA257_07520</name>
</gene>
<evidence type="ECO:0000313" key="1">
    <source>
        <dbReference type="EMBL" id="APR53174.1"/>
    </source>
</evidence>